<comment type="caution">
    <text evidence="2">The sequence shown here is derived from an EMBL/GenBank/DDBJ whole genome shotgun (WGS) entry which is preliminary data.</text>
</comment>
<feature type="compositionally biased region" description="Low complexity" evidence="1">
    <location>
        <begin position="80"/>
        <end position="95"/>
    </location>
</feature>
<sequence length="195" mass="21862">MRRVGKRFYGVDTPLFEGMLVAQEIKEEGDADEHVEDVTTGDDAHGDDTAAHREVSTVTQEPSIPSPTPPTLLPQPPQDLPSTSQVQQTLPQSPQVQPPPQPQPQQAADFPMSLLQEALDACATLTRRVEHLEYDNVAQALEITKLKRRVKKLEKGNKVRVLKLRRLQKVRTSQRVDTSDDTMMYDESNQGRMIA</sequence>
<organism evidence="2">
    <name type="scientific">Tanacetum cinerariifolium</name>
    <name type="common">Dalmatian daisy</name>
    <name type="synonym">Chrysanthemum cinerariifolium</name>
    <dbReference type="NCBI Taxonomy" id="118510"/>
    <lineage>
        <taxon>Eukaryota</taxon>
        <taxon>Viridiplantae</taxon>
        <taxon>Streptophyta</taxon>
        <taxon>Embryophyta</taxon>
        <taxon>Tracheophyta</taxon>
        <taxon>Spermatophyta</taxon>
        <taxon>Magnoliopsida</taxon>
        <taxon>eudicotyledons</taxon>
        <taxon>Gunneridae</taxon>
        <taxon>Pentapetalae</taxon>
        <taxon>asterids</taxon>
        <taxon>campanulids</taxon>
        <taxon>Asterales</taxon>
        <taxon>Asteraceae</taxon>
        <taxon>Asteroideae</taxon>
        <taxon>Anthemideae</taxon>
        <taxon>Anthemidinae</taxon>
        <taxon>Tanacetum</taxon>
    </lineage>
</organism>
<gene>
    <name evidence="2" type="ORF">Tci_858980</name>
</gene>
<dbReference type="AlphaFoldDB" id="A0A699RKN8"/>
<feature type="region of interest" description="Disordered" evidence="1">
    <location>
        <begin position="173"/>
        <end position="195"/>
    </location>
</feature>
<evidence type="ECO:0000313" key="2">
    <source>
        <dbReference type="EMBL" id="GFC87010.1"/>
    </source>
</evidence>
<evidence type="ECO:0000256" key="1">
    <source>
        <dbReference type="SAM" id="MobiDB-lite"/>
    </source>
</evidence>
<feature type="region of interest" description="Disordered" evidence="1">
    <location>
        <begin position="26"/>
        <end position="107"/>
    </location>
</feature>
<feature type="compositionally biased region" description="Basic and acidic residues" evidence="1">
    <location>
        <begin position="42"/>
        <end position="55"/>
    </location>
</feature>
<accession>A0A699RKN8</accession>
<dbReference type="EMBL" id="BKCJ011108130">
    <property type="protein sequence ID" value="GFC87010.1"/>
    <property type="molecule type" value="Genomic_DNA"/>
</dbReference>
<feature type="compositionally biased region" description="Pro residues" evidence="1">
    <location>
        <begin position="64"/>
        <end position="79"/>
    </location>
</feature>
<protein>
    <submittedName>
        <fullName evidence="2">Uncharacterized protein</fullName>
    </submittedName>
</protein>
<feature type="non-terminal residue" evidence="2">
    <location>
        <position position="195"/>
    </location>
</feature>
<reference evidence="2" key="1">
    <citation type="journal article" date="2019" name="Sci. Rep.">
        <title>Draft genome of Tanacetum cinerariifolium, the natural source of mosquito coil.</title>
        <authorList>
            <person name="Yamashiro T."/>
            <person name="Shiraishi A."/>
            <person name="Satake H."/>
            <person name="Nakayama K."/>
        </authorList>
    </citation>
    <scope>NUCLEOTIDE SEQUENCE</scope>
</reference>
<proteinExistence type="predicted"/>
<name>A0A699RKN8_TANCI</name>